<feature type="region of interest" description="Disordered" evidence="1">
    <location>
        <begin position="45"/>
        <end position="69"/>
    </location>
</feature>
<proteinExistence type="predicted"/>
<evidence type="ECO:0000313" key="2">
    <source>
        <dbReference type="EMBL" id="KAF6487849.1"/>
    </source>
</evidence>
<dbReference type="AlphaFoldDB" id="A0A7J8IUT0"/>
<sequence>MASKIFCCCCQADEGASPTGSSYNQRMSQQHHPRAFDLNANSHKNSLQKRYPHQSTNNRGMKTCTYGRP</sequence>
<comment type="caution">
    <text evidence="2">The sequence shown here is derived from an EMBL/GenBank/DDBJ whole genome shotgun (WGS) entry which is preliminary data.</text>
</comment>
<accession>A0A7J8IUT0</accession>
<reference evidence="2 3" key="1">
    <citation type="journal article" date="2020" name="Nature">
        <title>Six reference-quality genomes reveal evolution of bat adaptations.</title>
        <authorList>
            <person name="Jebb D."/>
            <person name="Huang Z."/>
            <person name="Pippel M."/>
            <person name="Hughes G.M."/>
            <person name="Lavrichenko K."/>
            <person name="Devanna P."/>
            <person name="Winkler S."/>
            <person name="Jermiin L.S."/>
            <person name="Skirmuntt E.C."/>
            <person name="Katzourakis A."/>
            <person name="Burkitt-Gray L."/>
            <person name="Ray D.A."/>
            <person name="Sullivan K.A.M."/>
            <person name="Roscito J.G."/>
            <person name="Kirilenko B.M."/>
            <person name="Davalos L.M."/>
            <person name="Corthals A.P."/>
            <person name="Power M.L."/>
            <person name="Jones G."/>
            <person name="Ransome R.D."/>
            <person name="Dechmann D.K.N."/>
            <person name="Locatelli A.G."/>
            <person name="Puechmaille S.J."/>
            <person name="Fedrigo O."/>
            <person name="Jarvis E.D."/>
            <person name="Hiller M."/>
            <person name="Vernes S.C."/>
            <person name="Myers E.W."/>
            <person name="Teeling E.C."/>
        </authorList>
    </citation>
    <scope>NUCLEOTIDE SEQUENCE [LARGE SCALE GENOMIC DNA]</scope>
    <source>
        <strain evidence="2">MRouAeg1</strain>
        <tissue evidence="2">Muscle</tissue>
    </source>
</reference>
<protein>
    <submittedName>
        <fullName evidence="2">Testis expressed 53</fullName>
    </submittedName>
</protein>
<keyword evidence="3" id="KW-1185">Reference proteome</keyword>
<evidence type="ECO:0000256" key="1">
    <source>
        <dbReference type="SAM" id="MobiDB-lite"/>
    </source>
</evidence>
<gene>
    <name evidence="2" type="ORF">HJG63_019114</name>
</gene>
<evidence type="ECO:0000313" key="3">
    <source>
        <dbReference type="Proteomes" id="UP000593571"/>
    </source>
</evidence>
<dbReference type="EMBL" id="JACASE010000003">
    <property type="protein sequence ID" value="KAF6487849.1"/>
    <property type="molecule type" value="Genomic_DNA"/>
</dbReference>
<organism evidence="2 3">
    <name type="scientific">Rousettus aegyptiacus</name>
    <name type="common">Egyptian fruit bat</name>
    <name type="synonym">Pteropus aegyptiacus</name>
    <dbReference type="NCBI Taxonomy" id="9407"/>
    <lineage>
        <taxon>Eukaryota</taxon>
        <taxon>Metazoa</taxon>
        <taxon>Chordata</taxon>
        <taxon>Craniata</taxon>
        <taxon>Vertebrata</taxon>
        <taxon>Euteleostomi</taxon>
        <taxon>Mammalia</taxon>
        <taxon>Eutheria</taxon>
        <taxon>Laurasiatheria</taxon>
        <taxon>Chiroptera</taxon>
        <taxon>Yinpterochiroptera</taxon>
        <taxon>Pteropodoidea</taxon>
        <taxon>Pteropodidae</taxon>
        <taxon>Rousettinae</taxon>
        <taxon>Rousettus</taxon>
    </lineage>
</organism>
<dbReference type="Proteomes" id="UP000593571">
    <property type="component" value="Unassembled WGS sequence"/>
</dbReference>
<name>A0A7J8IUT0_ROUAE</name>